<feature type="region of interest" description="Disordered" evidence="2">
    <location>
        <begin position="252"/>
        <end position="279"/>
    </location>
</feature>
<dbReference type="GO" id="GO:0008270">
    <property type="term" value="F:zinc ion binding"/>
    <property type="evidence" value="ECO:0007669"/>
    <property type="project" value="UniProtKB-KW"/>
</dbReference>
<protein>
    <recommendedName>
        <fullName evidence="3">CCHC-type domain-containing protein</fullName>
    </recommendedName>
</protein>
<feature type="domain" description="CCHC-type" evidence="3">
    <location>
        <begin position="288"/>
        <end position="301"/>
    </location>
</feature>
<keyword evidence="1" id="KW-0863">Zinc-finger</keyword>
<evidence type="ECO:0000256" key="2">
    <source>
        <dbReference type="SAM" id="MobiDB-lite"/>
    </source>
</evidence>
<evidence type="ECO:0000313" key="5">
    <source>
        <dbReference type="Proteomes" id="UP000596661"/>
    </source>
</evidence>
<reference evidence="4" key="2">
    <citation type="submission" date="2021-03" db="UniProtKB">
        <authorList>
            <consortium name="EnsemblPlants"/>
        </authorList>
    </citation>
    <scope>IDENTIFICATION</scope>
</reference>
<dbReference type="PANTHER" id="PTHR47481">
    <property type="match status" value="1"/>
</dbReference>
<dbReference type="OMA" id="SHEIWST"/>
<dbReference type="Proteomes" id="UP000596661">
    <property type="component" value="Chromosome 2"/>
</dbReference>
<sequence>MALNGANFSSTQGQVDGNGAPTNAPPPNPPANEAPPAGLPNNNLLPLNLRLDRSNYTFWRSLVLTAVRAYNLDGYILGTLHQPPQFLEGNISNPEYLQWLRFDPFLMHWLMKPVSEPMLGHIINCQSSHEIWSTFAQVFASRSRARIMQVRGLLQATKKGSSSIDDYFLKMKSYGDALAAAGQQLSDDDLILYILGGLGQEYEAVIVNITARENPLSLQEVQFMLHSLELRIQQQTTDSLANVQANIANFSSNHNSRGGYTGHGNRGHNRGGRGYSGNRGGRGNCPMCQLCGRAGHTAQKCYHRFDITFTGPSSSAPATSDTSNENPQANLAETPTNSDITGAWFLDTGASHHMTTDSQNLHNIGVFIKTEKPKLTIKPTRP</sequence>
<dbReference type="GO" id="GO:0003676">
    <property type="term" value="F:nucleic acid binding"/>
    <property type="evidence" value="ECO:0007669"/>
    <property type="project" value="InterPro"/>
</dbReference>
<accession>A0A803NUX0</accession>
<dbReference type="AlphaFoldDB" id="A0A803NUX0"/>
<name>A0A803NUX0_CANSA</name>
<feature type="region of interest" description="Disordered" evidence="2">
    <location>
        <begin position="313"/>
        <end position="338"/>
    </location>
</feature>
<evidence type="ECO:0000256" key="1">
    <source>
        <dbReference type="PROSITE-ProRule" id="PRU00047"/>
    </source>
</evidence>
<dbReference type="PROSITE" id="PS50158">
    <property type="entry name" value="ZF_CCHC"/>
    <property type="match status" value="1"/>
</dbReference>
<organism evidence="4 5">
    <name type="scientific">Cannabis sativa</name>
    <name type="common">Hemp</name>
    <name type="synonym">Marijuana</name>
    <dbReference type="NCBI Taxonomy" id="3483"/>
    <lineage>
        <taxon>Eukaryota</taxon>
        <taxon>Viridiplantae</taxon>
        <taxon>Streptophyta</taxon>
        <taxon>Embryophyta</taxon>
        <taxon>Tracheophyta</taxon>
        <taxon>Spermatophyta</taxon>
        <taxon>Magnoliopsida</taxon>
        <taxon>eudicotyledons</taxon>
        <taxon>Gunneridae</taxon>
        <taxon>Pentapetalae</taxon>
        <taxon>rosids</taxon>
        <taxon>fabids</taxon>
        <taxon>Rosales</taxon>
        <taxon>Cannabaceae</taxon>
        <taxon>Cannabis</taxon>
    </lineage>
</organism>
<feature type="compositionally biased region" description="Low complexity" evidence="2">
    <location>
        <begin position="313"/>
        <end position="323"/>
    </location>
</feature>
<evidence type="ECO:0000313" key="4">
    <source>
        <dbReference type="EnsemblPlants" id="cds.evm.model.02.1746"/>
    </source>
</evidence>
<feature type="compositionally biased region" description="Polar residues" evidence="2">
    <location>
        <begin position="324"/>
        <end position="338"/>
    </location>
</feature>
<dbReference type="EnsemblPlants" id="evm.model.02.1746">
    <property type="protein sequence ID" value="cds.evm.model.02.1746"/>
    <property type="gene ID" value="evm.TU.02.1746"/>
</dbReference>
<dbReference type="InterPro" id="IPR001878">
    <property type="entry name" value="Znf_CCHC"/>
</dbReference>
<proteinExistence type="predicted"/>
<keyword evidence="1" id="KW-0479">Metal-binding</keyword>
<feature type="compositionally biased region" description="Pro residues" evidence="2">
    <location>
        <begin position="23"/>
        <end position="33"/>
    </location>
</feature>
<feature type="compositionally biased region" description="Polar residues" evidence="2">
    <location>
        <begin position="1"/>
        <end position="15"/>
    </location>
</feature>
<dbReference type="Pfam" id="PF14223">
    <property type="entry name" value="Retrotran_gag_2"/>
    <property type="match status" value="1"/>
</dbReference>
<dbReference type="PANTHER" id="PTHR47481:SF22">
    <property type="entry name" value="RETROTRANSPOSON GAG DOMAIN-CONTAINING PROTEIN"/>
    <property type="match status" value="1"/>
</dbReference>
<keyword evidence="1" id="KW-0862">Zinc</keyword>
<keyword evidence="5" id="KW-1185">Reference proteome</keyword>
<dbReference type="EMBL" id="UZAU01000218">
    <property type="status" value="NOT_ANNOTATED_CDS"/>
    <property type="molecule type" value="Genomic_DNA"/>
</dbReference>
<feature type="region of interest" description="Disordered" evidence="2">
    <location>
        <begin position="1"/>
        <end position="39"/>
    </location>
</feature>
<reference evidence="4" key="1">
    <citation type="submission" date="2018-11" db="EMBL/GenBank/DDBJ databases">
        <authorList>
            <person name="Grassa J C."/>
        </authorList>
    </citation>
    <scope>NUCLEOTIDE SEQUENCE [LARGE SCALE GENOMIC DNA]</scope>
</reference>
<evidence type="ECO:0000259" key="3">
    <source>
        <dbReference type="PROSITE" id="PS50158"/>
    </source>
</evidence>
<dbReference type="Gramene" id="evm.model.02.1746">
    <property type="protein sequence ID" value="cds.evm.model.02.1746"/>
    <property type="gene ID" value="evm.TU.02.1746"/>
</dbReference>